<reference evidence="3 4" key="1">
    <citation type="submission" date="2024-06" db="EMBL/GenBank/DDBJ databases">
        <title>The Natural Products Discovery Center: Release of the First 8490 Sequenced Strains for Exploring Actinobacteria Biosynthetic Diversity.</title>
        <authorList>
            <person name="Kalkreuter E."/>
            <person name="Kautsar S.A."/>
            <person name="Yang D."/>
            <person name="Bader C.D."/>
            <person name="Teijaro C.N."/>
            <person name="Fluegel L."/>
            <person name="Davis C.M."/>
            <person name="Simpson J.R."/>
            <person name="Lauterbach L."/>
            <person name="Steele A.D."/>
            <person name="Gui C."/>
            <person name="Meng S."/>
            <person name="Li G."/>
            <person name="Viehrig K."/>
            <person name="Ye F."/>
            <person name="Su P."/>
            <person name="Kiefer A.F."/>
            <person name="Nichols A."/>
            <person name="Cepeda A.J."/>
            <person name="Yan W."/>
            <person name="Fan B."/>
            <person name="Jiang Y."/>
            <person name="Adhikari A."/>
            <person name="Zheng C.-J."/>
            <person name="Schuster L."/>
            <person name="Cowan T.M."/>
            <person name="Smanski M.J."/>
            <person name="Chevrette M.G."/>
            <person name="De Carvalho L.P.S."/>
            <person name="Shen B."/>
        </authorList>
    </citation>
    <scope>NUCLEOTIDE SEQUENCE [LARGE SCALE GENOMIC DNA]</scope>
    <source>
        <strain evidence="3 4">NPDC000234</strain>
    </source>
</reference>
<accession>A0ABV1X5C0</accession>
<dbReference type="Proteomes" id="UP001474181">
    <property type="component" value="Unassembled WGS sequence"/>
</dbReference>
<gene>
    <name evidence="3" type="ORF">ABT404_32905</name>
</gene>
<name>A0ABV1X5C0_9ACTN</name>
<evidence type="ECO:0000313" key="4">
    <source>
        <dbReference type="Proteomes" id="UP001474181"/>
    </source>
</evidence>
<keyword evidence="2" id="KW-0472">Membrane</keyword>
<feature type="region of interest" description="Disordered" evidence="1">
    <location>
        <begin position="24"/>
        <end position="44"/>
    </location>
</feature>
<proteinExistence type="predicted"/>
<organism evidence="3 4">
    <name type="scientific">Streptomyces hyaluromycini</name>
    <dbReference type="NCBI Taxonomy" id="1377993"/>
    <lineage>
        <taxon>Bacteria</taxon>
        <taxon>Bacillati</taxon>
        <taxon>Actinomycetota</taxon>
        <taxon>Actinomycetes</taxon>
        <taxon>Kitasatosporales</taxon>
        <taxon>Streptomycetaceae</taxon>
        <taxon>Streptomyces</taxon>
    </lineage>
</organism>
<keyword evidence="2" id="KW-1133">Transmembrane helix</keyword>
<protein>
    <submittedName>
        <fullName evidence="3">Uncharacterized protein</fullName>
    </submittedName>
</protein>
<feature type="region of interest" description="Disordered" evidence="1">
    <location>
        <begin position="101"/>
        <end position="200"/>
    </location>
</feature>
<comment type="caution">
    <text evidence="3">The sequence shown here is derived from an EMBL/GenBank/DDBJ whole genome shotgun (WGS) entry which is preliminary data.</text>
</comment>
<feature type="compositionally biased region" description="Acidic residues" evidence="1">
    <location>
        <begin position="142"/>
        <end position="152"/>
    </location>
</feature>
<evidence type="ECO:0000256" key="2">
    <source>
        <dbReference type="SAM" id="Phobius"/>
    </source>
</evidence>
<evidence type="ECO:0000256" key="1">
    <source>
        <dbReference type="SAM" id="MobiDB-lite"/>
    </source>
</evidence>
<evidence type="ECO:0000313" key="3">
    <source>
        <dbReference type="EMBL" id="MER7184216.1"/>
    </source>
</evidence>
<keyword evidence="4" id="KW-1185">Reference proteome</keyword>
<sequence>MFVGLTTTVFQEVTDVTPRLRLPRAGTRPPAARERSLGGGRLRAACDPSPGRVRLVSGRLLPVRLLPGRLLPGWLLPVRLLLLLAAVLLPCDTAVAYDPEPLPSDSASASATPSPSLAGTLAGEGRMRPGRPQGPATKVESQDADDPDDEGTATEPALSGAESPAGTSAQPPREAVLAPTASQPQPHPAGQVMGTGQDDDTEPMLHILPLGSGLVLIGLGLGLAFLGLRIRRG</sequence>
<dbReference type="EMBL" id="JBEPEK010000310">
    <property type="protein sequence ID" value="MER7184216.1"/>
    <property type="molecule type" value="Genomic_DNA"/>
</dbReference>
<keyword evidence="2" id="KW-0812">Transmembrane</keyword>
<feature type="compositionally biased region" description="Low complexity" evidence="1">
    <location>
        <begin position="103"/>
        <end position="118"/>
    </location>
</feature>
<feature type="transmembrane region" description="Helical" evidence="2">
    <location>
        <begin position="207"/>
        <end position="228"/>
    </location>
</feature>
<dbReference type="RefSeq" id="WP_350786155.1">
    <property type="nucleotide sequence ID" value="NZ_JBEPEK010000310.1"/>
</dbReference>